<dbReference type="Proteomes" id="UP000233256">
    <property type="component" value="Unassembled WGS sequence"/>
</dbReference>
<gene>
    <name evidence="3" type="ORF">CVV64_04130</name>
</gene>
<evidence type="ECO:0000256" key="2">
    <source>
        <dbReference type="SAM" id="SignalP"/>
    </source>
</evidence>
<reference evidence="3 4" key="1">
    <citation type="journal article" date="2017" name="ISME J.">
        <title>Potential for microbial H2 and metal transformations associated with novel bacteria and archaea in deep terrestrial subsurface sediments.</title>
        <authorList>
            <person name="Hernsdorf A.W."/>
            <person name="Amano Y."/>
            <person name="Miyakawa K."/>
            <person name="Ise K."/>
            <person name="Suzuki Y."/>
            <person name="Anantharaman K."/>
            <person name="Probst A."/>
            <person name="Burstein D."/>
            <person name="Thomas B.C."/>
            <person name="Banfield J.F."/>
        </authorList>
    </citation>
    <scope>NUCLEOTIDE SEQUENCE [LARGE SCALE GENOMIC DNA]</scope>
    <source>
        <strain evidence="3">HGW-Wallbacteria-1</strain>
    </source>
</reference>
<evidence type="ECO:0000256" key="1">
    <source>
        <dbReference type="SAM" id="MobiDB-lite"/>
    </source>
</evidence>
<organism evidence="3 4">
    <name type="scientific">Candidatus Wallbacteria bacterium HGW-Wallbacteria-1</name>
    <dbReference type="NCBI Taxonomy" id="2013854"/>
    <lineage>
        <taxon>Bacteria</taxon>
        <taxon>Candidatus Walliibacteriota</taxon>
    </lineage>
</organism>
<dbReference type="EMBL" id="PGXC01000003">
    <property type="protein sequence ID" value="PKK90966.1"/>
    <property type="molecule type" value="Genomic_DNA"/>
</dbReference>
<dbReference type="AlphaFoldDB" id="A0A2N1PRL1"/>
<feature type="chain" id="PRO_5014605894" evidence="2">
    <location>
        <begin position="28"/>
        <end position="320"/>
    </location>
</feature>
<feature type="signal peptide" evidence="2">
    <location>
        <begin position="1"/>
        <end position="27"/>
    </location>
</feature>
<sequence length="320" mass="34732">MRANFFSAKKLFLCTMILASTVFCVMSAETVDSRGHTIPTIDNQQIETDAVSITIQRLKAKGVNRDLNRYYLKEVMRDNGTPSMALILDRKTMKEQFYLTNSFLGPFVVDRVASEGVILNDSETTKFYYLKINTEEMTEVQGYARASSELDNAETDFSDSTANPDPSTKDSHSRISQVQPKNQSEPESTPSQVNAEPRSGTESVASGLMELPGTASGSSKTGAGSFLTRLRRAARLKASGEDKTGNASADRTGSASDSSSANAPDDPQPPASVATEELDIEIDLTSDTDSHEDKNPRKVKDSKEDSKSGATVDALLDFNP</sequence>
<feature type="compositionally biased region" description="Basic and acidic residues" evidence="1">
    <location>
        <begin position="288"/>
        <end position="307"/>
    </location>
</feature>
<proteinExistence type="predicted"/>
<feature type="region of interest" description="Disordered" evidence="1">
    <location>
        <begin position="149"/>
        <end position="203"/>
    </location>
</feature>
<feature type="compositionally biased region" description="Polar residues" evidence="1">
    <location>
        <begin position="174"/>
        <end position="203"/>
    </location>
</feature>
<comment type="caution">
    <text evidence="3">The sequence shown here is derived from an EMBL/GenBank/DDBJ whole genome shotgun (WGS) entry which is preliminary data.</text>
</comment>
<name>A0A2N1PRL1_9BACT</name>
<evidence type="ECO:0000313" key="3">
    <source>
        <dbReference type="EMBL" id="PKK90966.1"/>
    </source>
</evidence>
<accession>A0A2N1PRL1</accession>
<feature type="region of interest" description="Disordered" evidence="1">
    <location>
        <begin position="235"/>
        <end position="320"/>
    </location>
</feature>
<protein>
    <submittedName>
        <fullName evidence="3">Uncharacterized protein</fullName>
    </submittedName>
</protein>
<feature type="compositionally biased region" description="Low complexity" evidence="1">
    <location>
        <begin position="247"/>
        <end position="265"/>
    </location>
</feature>
<evidence type="ECO:0000313" key="4">
    <source>
        <dbReference type="Proteomes" id="UP000233256"/>
    </source>
</evidence>
<keyword evidence="2" id="KW-0732">Signal</keyword>
<feature type="compositionally biased region" description="Acidic residues" evidence="1">
    <location>
        <begin position="276"/>
        <end position="286"/>
    </location>
</feature>